<reference evidence="3" key="1">
    <citation type="submission" date="2018-04" db="EMBL/GenBank/DDBJ databases">
        <authorList>
            <person name="Cornet L."/>
        </authorList>
    </citation>
    <scope>NUCLEOTIDE SEQUENCE [LARGE SCALE GENOMIC DNA]</scope>
</reference>
<evidence type="ECO:0000313" key="3">
    <source>
        <dbReference type="Proteomes" id="UP000249354"/>
    </source>
</evidence>
<comment type="caution">
    <text evidence="2">The sequence shown here is derived from an EMBL/GenBank/DDBJ whole genome shotgun (WGS) entry which is preliminary data.</text>
</comment>
<sequence length="329" mass="38105">MAKNNLLDTRTASFSELISNGRIYRVPTYQRDYSWEQDNWEDLWLDIISSHETKDSHYMGAIVLKGAQDGSALTIIDGQQRMATLSVLAIAIIEKINELVRRDIDPTNNQDRQSILRRTYLGDRSAGSLRYSSKLFLNENNDDFYQGNLINLKEPRSLRTLIRSNQLLWKAFRYYSEQLEELTDIAEDGALLAEFLTETIARKLLFIQINVEDDINAYVVFETLNSRGVELSATDLLKNYLFSQFQSPDDLNVAQREWQEITRTVGMEKFPEFLKYFLSKTKKRVRSNQLFKLTKNQVKNAEQAFELLAQLNELRNAQSITVKFSGIAL</sequence>
<evidence type="ECO:0000259" key="1">
    <source>
        <dbReference type="Pfam" id="PF03235"/>
    </source>
</evidence>
<dbReference type="PANTHER" id="PTHR35149:SF2">
    <property type="entry name" value="DUF262 DOMAIN-CONTAINING PROTEIN"/>
    <property type="match status" value="1"/>
</dbReference>
<dbReference type="PANTHER" id="PTHR35149">
    <property type="entry name" value="SLL5132 PROTEIN"/>
    <property type="match status" value="1"/>
</dbReference>
<dbReference type="Proteomes" id="UP000249354">
    <property type="component" value="Unassembled WGS sequence"/>
</dbReference>
<feature type="domain" description="GmrSD restriction endonucleases N-terminal" evidence="1">
    <location>
        <begin position="15"/>
        <end position="242"/>
    </location>
</feature>
<dbReference type="AlphaFoldDB" id="A0A2W4WHN2"/>
<dbReference type="EMBL" id="QBMC01000051">
    <property type="protein sequence ID" value="PZO18708.1"/>
    <property type="molecule type" value="Genomic_DNA"/>
</dbReference>
<proteinExistence type="predicted"/>
<gene>
    <name evidence="2" type="ORF">DCF25_09400</name>
</gene>
<reference evidence="2 3" key="2">
    <citation type="submission" date="2018-06" db="EMBL/GenBank/DDBJ databases">
        <title>Metagenomic assembly of (sub)arctic Cyanobacteria and their associated microbiome from non-axenic cultures.</title>
        <authorList>
            <person name="Baurain D."/>
        </authorList>
    </citation>
    <scope>NUCLEOTIDE SEQUENCE [LARGE SCALE GENOMIC DNA]</scope>
    <source>
        <strain evidence="2">ULC129bin1</strain>
    </source>
</reference>
<name>A0A2W4WHN2_9CYAN</name>
<protein>
    <recommendedName>
        <fullName evidence="1">GmrSD restriction endonucleases N-terminal domain-containing protein</fullName>
    </recommendedName>
</protein>
<organism evidence="2 3">
    <name type="scientific">Leptolyngbya foveolarum</name>
    <dbReference type="NCBI Taxonomy" id="47253"/>
    <lineage>
        <taxon>Bacteria</taxon>
        <taxon>Bacillati</taxon>
        <taxon>Cyanobacteriota</taxon>
        <taxon>Cyanophyceae</taxon>
        <taxon>Leptolyngbyales</taxon>
        <taxon>Leptolyngbyaceae</taxon>
        <taxon>Leptolyngbya group</taxon>
        <taxon>Leptolyngbya</taxon>
    </lineage>
</organism>
<evidence type="ECO:0000313" key="2">
    <source>
        <dbReference type="EMBL" id="PZO18708.1"/>
    </source>
</evidence>
<accession>A0A2W4WHN2</accession>
<dbReference type="InterPro" id="IPR004919">
    <property type="entry name" value="GmrSD_N"/>
</dbReference>
<dbReference type="Pfam" id="PF03235">
    <property type="entry name" value="GmrSD_N"/>
    <property type="match status" value="1"/>
</dbReference>